<evidence type="ECO:0000313" key="1">
    <source>
        <dbReference type="EMBL" id="RNA28270.1"/>
    </source>
</evidence>
<keyword evidence="2" id="KW-1185">Reference proteome</keyword>
<dbReference type="AlphaFoldDB" id="A0A3M7RXV1"/>
<evidence type="ECO:0000313" key="2">
    <source>
        <dbReference type="Proteomes" id="UP000276133"/>
    </source>
</evidence>
<reference evidence="1 2" key="1">
    <citation type="journal article" date="2018" name="Sci. Rep.">
        <title>Genomic signatures of local adaptation to the degree of environmental predictability in rotifers.</title>
        <authorList>
            <person name="Franch-Gras L."/>
            <person name="Hahn C."/>
            <person name="Garcia-Roger E.M."/>
            <person name="Carmona M.J."/>
            <person name="Serra M."/>
            <person name="Gomez A."/>
        </authorList>
    </citation>
    <scope>NUCLEOTIDE SEQUENCE [LARGE SCALE GENOMIC DNA]</scope>
    <source>
        <strain evidence="1">HYR1</strain>
    </source>
</reference>
<dbReference type="Proteomes" id="UP000276133">
    <property type="component" value="Unassembled WGS sequence"/>
</dbReference>
<accession>A0A3M7RXV1</accession>
<organism evidence="1 2">
    <name type="scientific">Brachionus plicatilis</name>
    <name type="common">Marine rotifer</name>
    <name type="synonym">Brachionus muelleri</name>
    <dbReference type="NCBI Taxonomy" id="10195"/>
    <lineage>
        <taxon>Eukaryota</taxon>
        <taxon>Metazoa</taxon>
        <taxon>Spiralia</taxon>
        <taxon>Gnathifera</taxon>
        <taxon>Rotifera</taxon>
        <taxon>Eurotatoria</taxon>
        <taxon>Monogononta</taxon>
        <taxon>Pseudotrocha</taxon>
        <taxon>Ploima</taxon>
        <taxon>Brachionidae</taxon>
        <taxon>Brachionus</taxon>
    </lineage>
</organism>
<sequence length="70" mass="8495">MEILFQHNQFLISTMKKTFNTIRFLLSTKNLEVRQIKKPFFRNFCSTSFSKPLIFVLNVSQHMKILFFLY</sequence>
<proteinExistence type="predicted"/>
<name>A0A3M7RXV1_BRAPC</name>
<protein>
    <submittedName>
        <fullName evidence="1">Uncharacterized protein</fullName>
    </submittedName>
</protein>
<gene>
    <name evidence="1" type="ORF">BpHYR1_024684</name>
</gene>
<dbReference type="EMBL" id="REGN01002411">
    <property type="protein sequence ID" value="RNA28270.1"/>
    <property type="molecule type" value="Genomic_DNA"/>
</dbReference>
<comment type="caution">
    <text evidence="1">The sequence shown here is derived from an EMBL/GenBank/DDBJ whole genome shotgun (WGS) entry which is preliminary data.</text>
</comment>